<proteinExistence type="predicted"/>
<accession>A0AAU7J7U1</accession>
<evidence type="ECO:0008006" key="3">
    <source>
        <dbReference type="Google" id="ProtNLM"/>
    </source>
</evidence>
<name>A0AAU7J7U1_9VIRU</name>
<evidence type="ECO:0000313" key="2">
    <source>
        <dbReference type="EMBL" id="XBN42164.1"/>
    </source>
</evidence>
<dbReference type="EMBL" id="PP763432">
    <property type="protein sequence ID" value="XBN42164.1"/>
    <property type="molecule type" value="Genomic_DNA"/>
</dbReference>
<feature type="compositionally biased region" description="Basic and acidic residues" evidence="1">
    <location>
        <begin position="49"/>
        <end position="60"/>
    </location>
</feature>
<protein>
    <recommendedName>
        <fullName evidence="3">Tail assembly chaperone</fullName>
    </recommendedName>
</protein>
<evidence type="ECO:0000256" key="1">
    <source>
        <dbReference type="SAM" id="MobiDB-lite"/>
    </source>
</evidence>
<reference evidence="2" key="1">
    <citation type="submission" date="2024-05" db="EMBL/GenBank/DDBJ databases">
        <title>Complete genome sequence of bacteriophages Merry and Sunny infecting Microbacterium sp. isolated from an alkaline commercial outdoor algal pond.</title>
        <authorList>
            <person name="Levesque A.V."/>
            <person name="Rabines A.J."/>
            <person name="Alrubaiaan E."/>
            <person name="Oliver A."/>
            <person name="Allen E.E."/>
            <person name="Hazlebeck D."/>
            <person name="Pinowska A."/>
            <person name="Traller J.C."/>
            <person name="Zeigler Allen L."/>
        </authorList>
    </citation>
    <scope>NUCLEOTIDE SEQUENCE</scope>
</reference>
<feature type="region of interest" description="Disordered" evidence="1">
    <location>
        <begin position="44"/>
        <end position="74"/>
    </location>
</feature>
<organism evidence="2">
    <name type="scientific">Microbacterium phage Sunny</name>
    <dbReference type="NCBI Taxonomy" id="3144828"/>
    <lineage>
        <taxon>Viruses</taxon>
    </lineage>
</organism>
<sequence length="74" mass="8411">MRFLAGWIAGLATVWAALAIWKRVPPMPYIDAEFEAWAEDVPKAWPPPPEHDPEAFDRVWHPGRPGYRDSIAGE</sequence>